<keyword evidence="4 8" id="KW-0812">Transmembrane</keyword>
<name>A0A168SLP6_ABSGL</name>
<feature type="transmembrane region" description="Helical" evidence="8">
    <location>
        <begin position="144"/>
        <end position="162"/>
    </location>
</feature>
<dbReference type="GO" id="GO:0000329">
    <property type="term" value="C:fungal-type vacuole membrane"/>
    <property type="evidence" value="ECO:0007669"/>
    <property type="project" value="TreeGrafter"/>
</dbReference>
<dbReference type="Proteomes" id="UP000078561">
    <property type="component" value="Unassembled WGS sequence"/>
</dbReference>
<feature type="transmembrane region" description="Helical" evidence="8">
    <location>
        <begin position="441"/>
        <end position="465"/>
    </location>
</feature>
<proteinExistence type="inferred from homology"/>
<evidence type="ECO:0000256" key="8">
    <source>
        <dbReference type="SAM" id="Phobius"/>
    </source>
</evidence>
<organism evidence="9">
    <name type="scientific">Absidia glauca</name>
    <name type="common">Pin mould</name>
    <dbReference type="NCBI Taxonomy" id="4829"/>
    <lineage>
        <taxon>Eukaryota</taxon>
        <taxon>Fungi</taxon>
        <taxon>Fungi incertae sedis</taxon>
        <taxon>Mucoromycota</taxon>
        <taxon>Mucoromycotina</taxon>
        <taxon>Mucoromycetes</taxon>
        <taxon>Mucorales</taxon>
        <taxon>Cunninghamellaceae</taxon>
        <taxon>Absidia</taxon>
    </lineage>
</organism>
<evidence type="ECO:0000256" key="3">
    <source>
        <dbReference type="ARBA" id="ARBA00022448"/>
    </source>
</evidence>
<sequence length="762" mass="83244">MAGPLTNTNQANYAPLRLKKDPTTSSGQQQANDGQRHFTLRAVVVGLGIGTLMCFSNMYFGLQTGWISMMSLQSSLLGFALFKPFQHVLQHKFTPVENVVLQTVAVATATMPLAAGFVGVIPALALLSKADDPEGAIILSFPQLMLWSLGVAFFGVFFAVPLRKQTIIREKLRFPSGTATAQMISLLHQQPDPTTATTTSSAPSSTTLALRKRPYRQNDDENDDQYDNSEQPLLSSSSSPSVNTSTTVQRSSSPSSYGTSDDLSITDDGVSNADFEDSWHLKLKALLVSFSLSSLYTLLSYFFPIITNLPIFNWLCFNLVDFRAWDWYFAPSLSYVGQGIIMGLPTTLSMLLGCVVGWGILSPMAYYSGWATGPVDDWKTGSKGWILWISLGVMISESVLSLAIVTVRTIAKSMSSPQDDVETICQDDEEEYEDAPPDQQVSLWITILGLIGSTLLCIALVRQVFGPDILSVPLTLLAVLVAMLLSVLAVRALGETDLNPVSGIGKISQVLFAGILPGGIAANLIAGGIAEAGAQQAGDLMQDLKTGHLLRASPKAQFYGQLIGSLFSVLTASGAYILYRTVYTIPGPEFPVPTAQVWLDMSRLVNGQPLPPHVSEFVVGFAILFGLFVVIQETSSPQQRSSGWRRYIPQGMAFSIGMYNPPSFTLARVIGGLMTYYWHQYCDRPEDDDDGQWLDRRYKYKVGKVLIIIIGSGFVLGEGTFALVNMIMHACHYKAPSLFTLHSFDWVWIDCIEEKDVSANHV</sequence>
<dbReference type="GO" id="GO:0035673">
    <property type="term" value="F:oligopeptide transmembrane transporter activity"/>
    <property type="evidence" value="ECO:0007669"/>
    <property type="project" value="InterPro"/>
</dbReference>
<evidence type="ECO:0000256" key="7">
    <source>
        <dbReference type="SAM" id="MobiDB-lite"/>
    </source>
</evidence>
<feature type="region of interest" description="Disordered" evidence="7">
    <location>
        <begin position="191"/>
        <end position="261"/>
    </location>
</feature>
<protein>
    <recommendedName>
        <fullName evidence="11">OPT superfamily oligopeptide transporter</fullName>
    </recommendedName>
</protein>
<feature type="transmembrane region" description="Helical" evidence="8">
    <location>
        <begin position="558"/>
        <end position="579"/>
    </location>
</feature>
<keyword evidence="3" id="KW-0813">Transport</keyword>
<feature type="transmembrane region" description="Helical" evidence="8">
    <location>
        <begin position="610"/>
        <end position="631"/>
    </location>
</feature>
<dbReference type="PANTHER" id="PTHR31645:SF0">
    <property type="entry name" value="OLIGOPEPTIDE TRANSPORTER YGL114W-RELATED"/>
    <property type="match status" value="1"/>
</dbReference>
<accession>A0A168SLP6</accession>
<keyword evidence="5 8" id="KW-1133">Transmembrane helix</keyword>
<feature type="compositionally biased region" description="Polar residues" evidence="7">
    <location>
        <begin position="23"/>
        <end position="33"/>
    </location>
</feature>
<evidence type="ECO:0000313" key="10">
    <source>
        <dbReference type="Proteomes" id="UP000078561"/>
    </source>
</evidence>
<dbReference type="InterPro" id="IPR045035">
    <property type="entry name" value="YSL-like"/>
</dbReference>
<feature type="region of interest" description="Disordered" evidence="7">
    <location>
        <begin position="1"/>
        <end position="33"/>
    </location>
</feature>
<evidence type="ECO:0000256" key="1">
    <source>
        <dbReference type="ARBA" id="ARBA00004141"/>
    </source>
</evidence>
<dbReference type="STRING" id="4829.A0A168SLP6"/>
<feature type="transmembrane region" description="Helical" evidence="8">
    <location>
        <begin position="103"/>
        <end position="124"/>
    </location>
</feature>
<evidence type="ECO:0000256" key="5">
    <source>
        <dbReference type="ARBA" id="ARBA00022989"/>
    </source>
</evidence>
<dbReference type="OrthoDB" id="627262at2759"/>
<dbReference type="PANTHER" id="PTHR31645">
    <property type="entry name" value="OLIGOPEPTIDE TRANSPORTER YGL114W-RELATED"/>
    <property type="match status" value="1"/>
</dbReference>
<gene>
    <name evidence="9" type="primary">ABSGL_14273.1 scaffold 14385</name>
</gene>
<evidence type="ECO:0000256" key="4">
    <source>
        <dbReference type="ARBA" id="ARBA00022692"/>
    </source>
</evidence>
<reference evidence="9" key="1">
    <citation type="submission" date="2016-04" db="EMBL/GenBank/DDBJ databases">
        <authorList>
            <person name="Evans L.H."/>
            <person name="Alamgir A."/>
            <person name="Owens N."/>
            <person name="Weber N.D."/>
            <person name="Virtaneva K."/>
            <person name="Barbian K."/>
            <person name="Babar A."/>
            <person name="Rosenke K."/>
        </authorList>
    </citation>
    <scope>NUCLEOTIDE SEQUENCE [LARGE SCALE GENOMIC DNA]</scope>
    <source>
        <strain evidence="9">CBS 101.48</strain>
    </source>
</reference>
<keyword evidence="10" id="KW-1185">Reference proteome</keyword>
<feature type="transmembrane region" description="Helical" evidence="8">
    <location>
        <begin position="471"/>
        <end position="490"/>
    </location>
</feature>
<feature type="compositionally biased region" description="Low complexity" evidence="7">
    <location>
        <begin position="193"/>
        <end position="207"/>
    </location>
</feature>
<feature type="compositionally biased region" description="Low complexity" evidence="7">
    <location>
        <begin position="228"/>
        <end position="261"/>
    </location>
</feature>
<feature type="transmembrane region" description="Helical" evidence="8">
    <location>
        <begin position="385"/>
        <end position="407"/>
    </location>
</feature>
<feature type="transmembrane region" description="Helical" evidence="8">
    <location>
        <begin position="285"/>
        <end position="305"/>
    </location>
</feature>
<evidence type="ECO:0008006" key="11">
    <source>
        <dbReference type="Google" id="ProtNLM"/>
    </source>
</evidence>
<dbReference type="OMA" id="TPTAYVW"/>
<dbReference type="InterPro" id="IPR004813">
    <property type="entry name" value="OPT"/>
</dbReference>
<dbReference type="InParanoid" id="A0A168SLP6"/>
<comment type="subcellular location">
    <subcellularLocation>
        <location evidence="1">Membrane</location>
        <topology evidence="1">Multi-pass membrane protein</topology>
    </subcellularLocation>
</comment>
<feature type="compositionally biased region" description="Polar residues" evidence="7">
    <location>
        <begin position="1"/>
        <end position="12"/>
    </location>
</feature>
<dbReference type="NCBIfam" id="TIGR00728">
    <property type="entry name" value="OPT_sfam"/>
    <property type="match status" value="1"/>
</dbReference>
<dbReference type="AlphaFoldDB" id="A0A168SLP6"/>
<evidence type="ECO:0000256" key="6">
    <source>
        <dbReference type="ARBA" id="ARBA00023136"/>
    </source>
</evidence>
<dbReference type="Pfam" id="PF03169">
    <property type="entry name" value="OPT"/>
    <property type="match status" value="1"/>
</dbReference>
<feature type="transmembrane region" description="Helical" evidence="8">
    <location>
        <begin position="38"/>
        <end position="60"/>
    </location>
</feature>
<evidence type="ECO:0000313" key="9">
    <source>
        <dbReference type="EMBL" id="SAM08610.1"/>
    </source>
</evidence>
<keyword evidence="6 8" id="KW-0472">Membrane</keyword>
<feature type="transmembrane region" description="Helical" evidence="8">
    <location>
        <begin position="66"/>
        <end position="82"/>
    </location>
</feature>
<comment type="similarity">
    <text evidence="2">Belongs to the oligopeptide OPT transporter family.</text>
</comment>
<evidence type="ECO:0000256" key="2">
    <source>
        <dbReference type="ARBA" id="ARBA00008807"/>
    </source>
</evidence>
<dbReference type="EMBL" id="LT554895">
    <property type="protein sequence ID" value="SAM08610.1"/>
    <property type="molecule type" value="Genomic_DNA"/>
</dbReference>
<feature type="transmembrane region" description="Helical" evidence="8">
    <location>
        <begin position="705"/>
        <end position="728"/>
    </location>
</feature>
<feature type="transmembrane region" description="Helical" evidence="8">
    <location>
        <begin position="341"/>
        <end position="365"/>
    </location>
</feature>